<dbReference type="CDD" id="cd02440">
    <property type="entry name" value="AdoMet_MTases"/>
    <property type="match status" value="1"/>
</dbReference>
<dbReference type="Gene3D" id="3.40.50.150">
    <property type="entry name" value="Vaccinia Virus protein VP39"/>
    <property type="match status" value="1"/>
</dbReference>
<sequence>MTDAITYTSDYFQSGIFKTDYQTFALAIMKIYSPKTLVELGCGPGHLSRELAKLGVQVTAIDGHSQPDFSNLSVEFYSLNLNDPSAILKLLTGKYFDLAISVEVAEHLQPGTSPNLVNWLTQLAPIVVFSAAVPEQGGHGHINLRTRDYWNNLFAQKHFVIADRIREKLRDTDNIAPWYRFNVTDYVSVDHPLVPELSEVIHRLIASESAATTAYYKESTKLQLAETLLRYAPIQWYLELRQIAKRLLGKE</sequence>
<gene>
    <name evidence="1" type="ORF">V2H45_00280</name>
</gene>
<organism evidence="1 2">
    <name type="scientific">Tumidithrix elongata BACA0141</name>
    <dbReference type="NCBI Taxonomy" id="2716417"/>
    <lineage>
        <taxon>Bacteria</taxon>
        <taxon>Bacillati</taxon>
        <taxon>Cyanobacteriota</taxon>
        <taxon>Cyanophyceae</taxon>
        <taxon>Pseudanabaenales</taxon>
        <taxon>Pseudanabaenaceae</taxon>
        <taxon>Tumidithrix</taxon>
        <taxon>Tumidithrix elongata</taxon>
    </lineage>
</organism>
<dbReference type="GO" id="GO:0008168">
    <property type="term" value="F:methyltransferase activity"/>
    <property type="evidence" value="ECO:0007669"/>
    <property type="project" value="UniProtKB-KW"/>
</dbReference>
<dbReference type="Proteomes" id="UP001333818">
    <property type="component" value="Unassembled WGS sequence"/>
</dbReference>
<comment type="caution">
    <text evidence="1">The sequence shown here is derived from an EMBL/GenBank/DDBJ whole genome shotgun (WGS) entry which is preliminary data.</text>
</comment>
<dbReference type="InterPro" id="IPR029063">
    <property type="entry name" value="SAM-dependent_MTases_sf"/>
</dbReference>
<dbReference type="SUPFAM" id="SSF53335">
    <property type="entry name" value="S-adenosyl-L-methionine-dependent methyltransferases"/>
    <property type="match status" value="1"/>
</dbReference>
<reference evidence="1" key="1">
    <citation type="submission" date="2024-01" db="EMBL/GenBank/DDBJ databases">
        <title>Bank of Algae and Cyanobacteria of the Azores (BACA) strain genomes.</title>
        <authorList>
            <person name="Luz R."/>
            <person name="Cordeiro R."/>
            <person name="Fonseca A."/>
            <person name="Goncalves V."/>
        </authorList>
    </citation>
    <scope>NUCLEOTIDE SEQUENCE</scope>
    <source>
        <strain evidence="1">BACA0141</strain>
    </source>
</reference>
<dbReference type="Pfam" id="PF13489">
    <property type="entry name" value="Methyltransf_23"/>
    <property type="match status" value="1"/>
</dbReference>
<protein>
    <submittedName>
        <fullName evidence="1">Methyltransferase domain-containing protein</fullName>
    </submittedName>
</protein>
<proteinExistence type="predicted"/>
<name>A0AAW9PUD4_9CYAN</name>
<accession>A0AAW9PUD4</accession>
<dbReference type="AlphaFoldDB" id="A0AAW9PUD4"/>
<keyword evidence="1" id="KW-0808">Transferase</keyword>
<dbReference type="GO" id="GO:0032259">
    <property type="term" value="P:methylation"/>
    <property type="evidence" value="ECO:0007669"/>
    <property type="project" value="UniProtKB-KW"/>
</dbReference>
<keyword evidence="2" id="KW-1185">Reference proteome</keyword>
<evidence type="ECO:0000313" key="2">
    <source>
        <dbReference type="Proteomes" id="UP001333818"/>
    </source>
</evidence>
<keyword evidence="1" id="KW-0489">Methyltransferase</keyword>
<dbReference type="RefSeq" id="WP_330481597.1">
    <property type="nucleotide sequence ID" value="NZ_JAZBJZ010000001.1"/>
</dbReference>
<dbReference type="EMBL" id="JAZBJZ010000001">
    <property type="protein sequence ID" value="MEE3715174.1"/>
    <property type="molecule type" value="Genomic_DNA"/>
</dbReference>
<evidence type="ECO:0000313" key="1">
    <source>
        <dbReference type="EMBL" id="MEE3715174.1"/>
    </source>
</evidence>